<dbReference type="InterPro" id="IPR011059">
    <property type="entry name" value="Metal-dep_hydrolase_composite"/>
</dbReference>
<gene>
    <name evidence="3" type="ORF">GTP77_04350</name>
</gene>
<dbReference type="CDD" id="cd01300">
    <property type="entry name" value="YtcJ_like"/>
    <property type="match status" value="1"/>
</dbReference>
<keyword evidence="1" id="KW-0732">Signal</keyword>
<dbReference type="GO" id="GO:0016810">
    <property type="term" value="F:hydrolase activity, acting on carbon-nitrogen (but not peptide) bonds"/>
    <property type="evidence" value="ECO:0007669"/>
    <property type="project" value="InterPro"/>
</dbReference>
<dbReference type="PANTHER" id="PTHR22642">
    <property type="entry name" value="IMIDAZOLONEPROPIONASE"/>
    <property type="match status" value="1"/>
</dbReference>
<dbReference type="EMBL" id="WWCU01000003">
    <property type="protein sequence ID" value="MYN06562.1"/>
    <property type="molecule type" value="Genomic_DNA"/>
</dbReference>
<protein>
    <submittedName>
        <fullName evidence="3">Amidohydrolase family protein</fullName>
    </submittedName>
</protein>
<comment type="caution">
    <text evidence="3">The sequence shown here is derived from an EMBL/GenBank/DDBJ whole genome shotgun (WGS) entry which is preliminary data.</text>
</comment>
<feature type="signal peptide" evidence="1">
    <location>
        <begin position="1"/>
        <end position="19"/>
    </location>
</feature>
<organism evidence="3 4">
    <name type="scientific">Pseudoduganella aquatica</name>
    <dbReference type="NCBI Taxonomy" id="2660641"/>
    <lineage>
        <taxon>Bacteria</taxon>
        <taxon>Pseudomonadati</taxon>
        <taxon>Pseudomonadota</taxon>
        <taxon>Betaproteobacteria</taxon>
        <taxon>Burkholderiales</taxon>
        <taxon>Oxalobacteraceae</taxon>
        <taxon>Telluria group</taxon>
        <taxon>Pseudoduganella</taxon>
    </lineage>
</organism>
<dbReference type="InterPro" id="IPR013108">
    <property type="entry name" value="Amidohydro_3"/>
</dbReference>
<keyword evidence="3" id="KW-0378">Hydrolase</keyword>
<dbReference type="AlphaFoldDB" id="A0A7X4H9R7"/>
<dbReference type="SUPFAM" id="SSF51338">
    <property type="entry name" value="Composite domain of metallo-dependent hydrolases"/>
    <property type="match status" value="1"/>
</dbReference>
<dbReference type="SUPFAM" id="SSF51556">
    <property type="entry name" value="Metallo-dependent hydrolases"/>
    <property type="match status" value="1"/>
</dbReference>
<reference evidence="3 4" key="1">
    <citation type="submission" date="2019-12" db="EMBL/GenBank/DDBJ databases">
        <title>Novel species isolated from a subtropical stream in China.</title>
        <authorList>
            <person name="Lu H."/>
        </authorList>
    </citation>
    <scope>NUCLEOTIDE SEQUENCE [LARGE SCALE GENOMIC DNA]</scope>
    <source>
        <strain evidence="3 4">FT127W</strain>
    </source>
</reference>
<keyword evidence="4" id="KW-1185">Reference proteome</keyword>
<dbReference type="RefSeq" id="WP_161070950.1">
    <property type="nucleotide sequence ID" value="NZ_WWCU01000003.1"/>
</dbReference>
<dbReference type="Gene3D" id="2.30.40.10">
    <property type="entry name" value="Urease, subunit C, domain 1"/>
    <property type="match status" value="1"/>
</dbReference>
<accession>A0A7X4H9R7</accession>
<dbReference type="Pfam" id="PF07969">
    <property type="entry name" value="Amidohydro_3"/>
    <property type="match status" value="1"/>
</dbReference>
<proteinExistence type="predicted"/>
<dbReference type="Gene3D" id="3.20.20.140">
    <property type="entry name" value="Metal-dependent hydrolases"/>
    <property type="match status" value="1"/>
</dbReference>
<dbReference type="InterPro" id="IPR032466">
    <property type="entry name" value="Metal_Hydrolase"/>
</dbReference>
<dbReference type="PANTHER" id="PTHR22642:SF2">
    <property type="entry name" value="PROTEIN LONG AFTER FAR-RED 3"/>
    <property type="match status" value="1"/>
</dbReference>
<evidence type="ECO:0000256" key="1">
    <source>
        <dbReference type="SAM" id="SignalP"/>
    </source>
</evidence>
<evidence type="ECO:0000259" key="2">
    <source>
        <dbReference type="Pfam" id="PF07969"/>
    </source>
</evidence>
<name>A0A7X4H9R7_9BURK</name>
<dbReference type="Gene3D" id="3.10.310.70">
    <property type="match status" value="1"/>
</dbReference>
<dbReference type="Proteomes" id="UP000450676">
    <property type="component" value="Unassembled WGS sequence"/>
</dbReference>
<dbReference type="InterPro" id="IPR033932">
    <property type="entry name" value="YtcJ-like"/>
</dbReference>
<feature type="chain" id="PRO_5030535759" evidence="1">
    <location>
        <begin position="20"/>
        <end position="589"/>
    </location>
</feature>
<evidence type="ECO:0000313" key="4">
    <source>
        <dbReference type="Proteomes" id="UP000450676"/>
    </source>
</evidence>
<feature type="domain" description="Amidohydrolase 3" evidence="2">
    <location>
        <begin position="69"/>
        <end position="584"/>
    </location>
</feature>
<sequence>MHATGFALICLLLPAWAHAAPADTVYRNGYIYTVDAQDSVQQALAVREGRIVYVGDNAGAQAHTGGQTRVIDLQGRMVMPGLVDGHMHPQSGGSRLLNCSLDYLPLTVPQFQARIQACLDKEKNASPKRWLRVVNWFQQGMLPDGVDMSSAALDSLKTSRPIVVRSSFGHSALLNSRAMALAGVTRRTPDPEGGKIARDAAGKATGILEDAAQDMVSKFMPVLTPKENLAASTAALDAMRKQGITTFLDAYTDPETLTAFSQLQKQGKLTARAHFAVLIDPKDAISGKAFKELRQLAKQFDQGATRIEPSMQVRHAKLFMDGVIAAPALTGAMLAPYYTNQGTPQQPHWAPGPSKGPDSYFTPALLRSTLSRLAKAHVDPHIHVDGDGAVRDTLNALQALRATPEGKDVRPALAHDEIVDPADFPRFKQLDATAVLSFQWAKPAPDTVGALKEYMGKERYAIVEPQSLLLDAGARIAYGSDWPVDPLDMWFALKVGVTRTAAKDAGPEYAGRLGDAPGMPRAAVLRAITMNAAYTLRQEKEVGSLEVGKLADLIVLDRNFMEVPAEDIANTRVLQTVVGGKIVYGLTSW</sequence>
<evidence type="ECO:0000313" key="3">
    <source>
        <dbReference type="EMBL" id="MYN06562.1"/>
    </source>
</evidence>